<evidence type="ECO:0000256" key="2">
    <source>
        <dbReference type="ARBA" id="ARBA00022980"/>
    </source>
</evidence>
<dbReference type="EMBL" id="FO203522">
    <property type="protein sequence ID" value="CCO25262.1"/>
    <property type="molecule type" value="Genomic_DNA"/>
</dbReference>
<keyword evidence="8" id="KW-1185">Reference proteome</keyword>
<dbReference type="SUPFAM" id="SSF52166">
    <property type="entry name" value="Ribosomal protein L4"/>
    <property type="match status" value="1"/>
</dbReference>
<feature type="region of interest" description="Disordered" evidence="6">
    <location>
        <begin position="44"/>
        <end position="87"/>
    </location>
</feature>
<evidence type="ECO:0000313" key="7">
    <source>
        <dbReference type="EMBL" id="CCO25262.1"/>
    </source>
</evidence>
<dbReference type="Gene3D" id="3.40.1370.10">
    <property type="match status" value="1"/>
</dbReference>
<keyword evidence="3 5" id="KW-0687">Ribonucleoprotein</keyword>
<keyword evidence="2 5" id="KW-0689">Ribosomal protein</keyword>
<dbReference type="InterPro" id="IPR023574">
    <property type="entry name" value="Ribosomal_uL4_dom_sf"/>
</dbReference>
<evidence type="ECO:0000256" key="4">
    <source>
        <dbReference type="ARBA" id="ARBA00035244"/>
    </source>
</evidence>
<dbReference type="GO" id="GO:0003735">
    <property type="term" value="F:structural constituent of ribosome"/>
    <property type="evidence" value="ECO:0007669"/>
    <property type="project" value="InterPro"/>
</dbReference>
<protein>
    <recommendedName>
        <fullName evidence="4 5">Large ribosomal subunit protein uL4</fullName>
    </recommendedName>
</protein>
<organism evidence="7 8">
    <name type="scientific">Maridesulfovibrio hydrothermalis AM13 = DSM 14728</name>
    <dbReference type="NCBI Taxonomy" id="1121451"/>
    <lineage>
        <taxon>Bacteria</taxon>
        <taxon>Pseudomonadati</taxon>
        <taxon>Thermodesulfobacteriota</taxon>
        <taxon>Desulfovibrionia</taxon>
        <taxon>Desulfovibrionales</taxon>
        <taxon>Desulfovibrionaceae</taxon>
        <taxon>Maridesulfovibrio</taxon>
    </lineage>
</organism>
<evidence type="ECO:0000256" key="1">
    <source>
        <dbReference type="ARBA" id="ARBA00010528"/>
    </source>
</evidence>
<dbReference type="Proteomes" id="UP000010808">
    <property type="component" value="Chromosome"/>
</dbReference>
<name>L0RGA2_9BACT</name>
<comment type="function">
    <text evidence="5">Forms part of the polypeptide exit tunnel.</text>
</comment>
<dbReference type="GO" id="GO:0006412">
    <property type="term" value="P:translation"/>
    <property type="evidence" value="ECO:0007669"/>
    <property type="project" value="UniProtKB-UniRule"/>
</dbReference>
<evidence type="ECO:0000313" key="8">
    <source>
        <dbReference type="Proteomes" id="UP000010808"/>
    </source>
</evidence>
<dbReference type="GO" id="GO:0005840">
    <property type="term" value="C:ribosome"/>
    <property type="evidence" value="ECO:0007669"/>
    <property type="project" value="UniProtKB-KW"/>
</dbReference>
<dbReference type="eggNOG" id="COG0088">
    <property type="taxonomic scope" value="Bacteria"/>
</dbReference>
<dbReference type="OrthoDB" id="9803201at2"/>
<dbReference type="KEGG" id="dhy:DESAM_22995"/>
<comment type="function">
    <text evidence="5">One of the primary rRNA binding proteins, this protein initially binds near the 5'-end of the 23S rRNA. It is important during the early stages of 50S assembly. It makes multiple contacts with different domains of the 23S rRNA in the assembled 50S subunit and ribosome.</text>
</comment>
<dbReference type="STRING" id="1121451.DESAM_22995"/>
<dbReference type="AlphaFoldDB" id="L0RGA2"/>
<evidence type="ECO:0000256" key="3">
    <source>
        <dbReference type="ARBA" id="ARBA00023274"/>
    </source>
</evidence>
<dbReference type="HAMAP" id="MF_01328_B">
    <property type="entry name" value="Ribosomal_uL4_B"/>
    <property type="match status" value="1"/>
</dbReference>
<sequence length="206" mass="22803">MATITIYDQTNKEVGSMDLAPEVFEVPVKPEILHLVVRSQLAAKRSGTHATKTRGMKRGGGAKPWRQKGTGRARAGSTRSPLWRGGGTTFGPQPRDYSFKVNKKVRALALKMALTSKLSEEKLMVVKSIDLPEIKTKLFADVAETLGLYKALIVVKDADNKLLLSARNIPGIKLISADQLNVYDILRHRQVVMLENAAQDLQERLK</sequence>
<dbReference type="GO" id="GO:0019843">
    <property type="term" value="F:rRNA binding"/>
    <property type="evidence" value="ECO:0007669"/>
    <property type="project" value="UniProtKB-UniRule"/>
</dbReference>
<dbReference type="InterPro" id="IPR002136">
    <property type="entry name" value="Ribosomal_uL4"/>
</dbReference>
<keyword evidence="5" id="KW-0699">rRNA-binding</keyword>
<dbReference type="PATRIC" id="fig|1121451.3.peg.3204"/>
<dbReference type="InterPro" id="IPR013005">
    <property type="entry name" value="Ribosomal_uL4-like"/>
</dbReference>
<proteinExistence type="inferred from homology"/>
<comment type="subunit">
    <text evidence="5">Part of the 50S ribosomal subunit.</text>
</comment>
<dbReference type="HOGENOM" id="CLU_041575_5_2_7"/>
<dbReference type="RefSeq" id="WP_015337859.1">
    <property type="nucleotide sequence ID" value="NC_020055.1"/>
</dbReference>
<dbReference type="Pfam" id="PF00573">
    <property type="entry name" value="Ribosomal_L4"/>
    <property type="match status" value="1"/>
</dbReference>
<comment type="similarity">
    <text evidence="1 5">Belongs to the universal ribosomal protein uL4 family.</text>
</comment>
<evidence type="ECO:0000256" key="6">
    <source>
        <dbReference type="SAM" id="MobiDB-lite"/>
    </source>
</evidence>
<evidence type="ECO:0000256" key="5">
    <source>
        <dbReference type="HAMAP-Rule" id="MF_01328"/>
    </source>
</evidence>
<accession>L0RGA2</accession>
<dbReference type="PANTHER" id="PTHR10746">
    <property type="entry name" value="50S RIBOSOMAL PROTEIN L4"/>
    <property type="match status" value="1"/>
</dbReference>
<gene>
    <name evidence="5 7" type="primary">rplD</name>
    <name evidence="7" type="ORF">DESAM_22995</name>
</gene>
<keyword evidence="5" id="KW-0694">RNA-binding</keyword>
<dbReference type="NCBIfam" id="TIGR03953">
    <property type="entry name" value="rplD_bact"/>
    <property type="match status" value="1"/>
</dbReference>
<dbReference type="PANTHER" id="PTHR10746:SF6">
    <property type="entry name" value="LARGE RIBOSOMAL SUBUNIT PROTEIN UL4M"/>
    <property type="match status" value="1"/>
</dbReference>
<dbReference type="GO" id="GO:1990904">
    <property type="term" value="C:ribonucleoprotein complex"/>
    <property type="evidence" value="ECO:0007669"/>
    <property type="project" value="UniProtKB-KW"/>
</dbReference>
<reference evidence="7 8" key="1">
    <citation type="submission" date="2012-10" db="EMBL/GenBank/DDBJ databases">
        <authorList>
            <person name="Genoscope - CEA"/>
        </authorList>
    </citation>
    <scope>NUCLEOTIDE SEQUENCE [LARGE SCALE GENOMIC DNA]</scope>
    <source>
        <strain evidence="8">AM13 / DSM 14728</strain>
    </source>
</reference>